<protein>
    <submittedName>
        <fullName evidence="3">Pseudouridine synthase</fullName>
    </submittedName>
</protein>
<dbReference type="InterPro" id="IPR050188">
    <property type="entry name" value="RluA_PseudoU_synthase"/>
</dbReference>
<dbReference type="PANTHER" id="PTHR21600">
    <property type="entry name" value="MITOCHONDRIAL RNA PSEUDOURIDINE SYNTHASE"/>
    <property type="match status" value="1"/>
</dbReference>
<comment type="caution">
    <text evidence="3">The sequence shown here is derived from an EMBL/GenBank/DDBJ whole genome shotgun (WGS) entry which is preliminary data.</text>
</comment>
<dbReference type="CDD" id="cd02869">
    <property type="entry name" value="PseudoU_synth_RluA_like"/>
    <property type="match status" value="1"/>
</dbReference>
<comment type="similarity">
    <text evidence="1">Belongs to the pseudouridine synthase RluA family.</text>
</comment>
<proteinExistence type="inferred from homology"/>
<evidence type="ECO:0000313" key="3">
    <source>
        <dbReference type="EMBL" id="KAL0090521.1"/>
    </source>
</evidence>
<dbReference type="PANTHER" id="PTHR21600:SF87">
    <property type="entry name" value="RNA PSEUDOURIDYLATE SYNTHASE DOMAIN-CONTAINING PROTEIN 1"/>
    <property type="match status" value="1"/>
</dbReference>
<dbReference type="EMBL" id="JBCLYO010000004">
    <property type="protein sequence ID" value="KAL0090521.1"/>
    <property type="molecule type" value="Genomic_DNA"/>
</dbReference>
<accession>A0ABR3B642</accession>
<dbReference type="SUPFAM" id="SSF55120">
    <property type="entry name" value="Pseudouridine synthase"/>
    <property type="match status" value="1"/>
</dbReference>
<dbReference type="InterPro" id="IPR020103">
    <property type="entry name" value="PsdUridine_synth_cat_dom_sf"/>
</dbReference>
<keyword evidence="4" id="KW-1185">Reference proteome</keyword>
<sequence length="197" mass="22606">MFSLVQTMLANQFPEIQKFRNVHQLDYATSGIYVLALNKKAAGAASKLFRERNVHKTYLAIVQGHFAQDSCTVDQPIGDDPNHDFRMSILPDGKPAKTHVRVLERGYYRYKEEKTGEDKCLKVSKVELSPITGRRHQLRVHLQSLGHPIIGDYNYETQYTDTFRMMLHAYKIILPLKQGELAVDTNDPFINLVEISK</sequence>
<dbReference type="Proteomes" id="UP001448207">
    <property type="component" value="Unassembled WGS sequence"/>
</dbReference>
<feature type="domain" description="Pseudouridine synthase RsuA/RluA-like" evidence="2">
    <location>
        <begin position="12"/>
        <end position="144"/>
    </location>
</feature>
<reference evidence="3 4" key="1">
    <citation type="submission" date="2024-04" db="EMBL/GenBank/DDBJ databases">
        <title>Symmetric and asymmetric DNA N6-adenine methylation regulates different biological responses in Mucorales.</title>
        <authorList>
            <consortium name="Lawrence Berkeley National Laboratory"/>
            <person name="Lax C."/>
            <person name="Mondo S.J."/>
            <person name="Osorio-Concepcion M."/>
            <person name="Muszewska A."/>
            <person name="Corrochano-Luque M."/>
            <person name="Gutierrez G."/>
            <person name="Riley R."/>
            <person name="Lipzen A."/>
            <person name="Guo J."/>
            <person name="Hundley H."/>
            <person name="Amirebrahimi M."/>
            <person name="Ng V."/>
            <person name="Lorenzo-Gutierrez D."/>
            <person name="Binder U."/>
            <person name="Yang J."/>
            <person name="Song Y."/>
            <person name="Canovas D."/>
            <person name="Navarro E."/>
            <person name="Freitag M."/>
            <person name="Gabaldon T."/>
            <person name="Grigoriev I.V."/>
            <person name="Corrochano L.M."/>
            <person name="Nicolas F.E."/>
            <person name="Garre V."/>
        </authorList>
    </citation>
    <scope>NUCLEOTIDE SEQUENCE [LARGE SCALE GENOMIC DNA]</scope>
    <source>
        <strain evidence="3 4">L51</strain>
    </source>
</reference>
<evidence type="ECO:0000313" key="4">
    <source>
        <dbReference type="Proteomes" id="UP001448207"/>
    </source>
</evidence>
<gene>
    <name evidence="3" type="ORF">J3Q64DRAFT_1636416</name>
</gene>
<organism evidence="3 4">
    <name type="scientific">Phycomyces blakesleeanus</name>
    <dbReference type="NCBI Taxonomy" id="4837"/>
    <lineage>
        <taxon>Eukaryota</taxon>
        <taxon>Fungi</taxon>
        <taxon>Fungi incertae sedis</taxon>
        <taxon>Mucoromycota</taxon>
        <taxon>Mucoromycotina</taxon>
        <taxon>Mucoromycetes</taxon>
        <taxon>Mucorales</taxon>
        <taxon>Phycomycetaceae</taxon>
        <taxon>Phycomyces</taxon>
    </lineage>
</organism>
<dbReference type="Pfam" id="PF00849">
    <property type="entry name" value="PseudoU_synth_2"/>
    <property type="match status" value="1"/>
</dbReference>
<evidence type="ECO:0000259" key="2">
    <source>
        <dbReference type="Pfam" id="PF00849"/>
    </source>
</evidence>
<dbReference type="Gene3D" id="3.30.2350.10">
    <property type="entry name" value="Pseudouridine synthase"/>
    <property type="match status" value="1"/>
</dbReference>
<evidence type="ECO:0000256" key="1">
    <source>
        <dbReference type="ARBA" id="ARBA00010876"/>
    </source>
</evidence>
<dbReference type="InterPro" id="IPR006145">
    <property type="entry name" value="PsdUridine_synth_RsuA/RluA"/>
</dbReference>
<name>A0ABR3B642_PHYBL</name>